<dbReference type="PANTHER" id="PTHR10513">
    <property type="entry name" value="DEOXYNUCLEOSIDE KINASE"/>
    <property type="match status" value="1"/>
</dbReference>
<comment type="caution">
    <text evidence="4">The sequence shown here is derived from an EMBL/GenBank/DDBJ whole genome shotgun (WGS) entry which is preliminary data.</text>
</comment>
<dbReference type="GO" id="GO:0019136">
    <property type="term" value="F:deoxynucleoside kinase activity"/>
    <property type="evidence" value="ECO:0007669"/>
    <property type="project" value="InterPro"/>
</dbReference>
<dbReference type="PIRSF" id="PIRSF000705">
    <property type="entry name" value="DNK"/>
    <property type="match status" value="1"/>
</dbReference>
<dbReference type="GO" id="GO:0005737">
    <property type="term" value="C:cytoplasm"/>
    <property type="evidence" value="ECO:0007669"/>
    <property type="project" value="TreeGrafter"/>
</dbReference>
<name>F5R784_METUF</name>
<feature type="active site" description="Proton acceptor" evidence="1">
    <location>
        <position position="86"/>
    </location>
</feature>
<dbReference type="PANTHER" id="PTHR10513:SF46">
    <property type="entry name" value="DEOXYGUANOSINE KINASE"/>
    <property type="match status" value="1"/>
</dbReference>
<evidence type="ECO:0000256" key="2">
    <source>
        <dbReference type="PIRSR" id="PIRSR000705-3"/>
    </source>
</evidence>
<evidence type="ECO:0000313" key="4">
    <source>
        <dbReference type="EMBL" id="EGK73559.1"/>
    </source>
</evidence>
<feature type="binding site" evidence="2">
    <location>
        <begin position="138"/>
        <end position="142"/>
    </location>
    <ligand>
        <name>ATP</name>
        <dbReference type="ChEBI" id="CHEBI:30616"/>
    </ligand>
</feature>
<organism evidence="4 5">
    <name type="scientific">Methyloversatilis universalis (strain ATCC BAA-1314 / DSM 25237 / JCM 13912 / CCUG 52030 / FAM5)</name>
    <dbReference type="NCBI Taxonomy" id="1000565"/>
    <lineage>
        <taxon>Bacteria</taxon>
        <taxon>Pseudomonadati</taxon>
        <taxon>Pseudomonadota</taxon>
        <taxon>Betaproteobacteria</taxon>
        <taxon>Nitrosomonadales</taxon>
        <taxon>Sterolibacteriaceae</taxon>
        <taxon>Methyloversatilis</taxon>
    </lineage>
</organism>
<proteinExistence type="predicted"/>
<dbReference type="Pfam" id="PF01712">
    <property type="entry name" value="dNK"/>
    <property type="match status" value="1"/>
</dbReference>
<dbReference type="InterPro" id="IPR031314">
    <property type="entry name" value="DNK_dom"/>
</dbReference>
<keyword evidence="4" id="KW-0808">Transferase</keyword>
<sequence length="212" mass="24799">MLDKARYIVVEGPIGVGKTSLARRLADHLQAPTLFEKPEENPFLARFYQNMERYALQTQLFFLFQRMEQLREVMQDDLFSGRLVADFLIDKDPLFASMNLTDDEYALYRQIFSSVKLQAPAPDLVIYLQADADTLAERVRRRGIDAERRISESYLARVVERYARFFYQYDASPLFIVNAEELNPVDSDEDFALLIERLGQMRSFREFFGYAS</sequence>
<dbReference type="GO" id="GO:0005524">
    <property type="term" value="F:ATP binding"/>
    <property type="evidence" value="ECO:0007669"/>
    <property type="project" value="UniProtKB-KW"/>
</dbReference>
<dbReference type="OrthoDB" id="9776634at2"/>
<dbReference type="AlphaFoldDB" id="F5R784"/>
<evidence type="ECO:0000259" key="3">
    <source>
        <dbReference type="Pfam" id="PF01712"/>
    </source>
</evidence>
<dbReference type="InterPro" id="IPR050566">
    <property type="entry name" value="Deoxyribonucleoside_kinase"/>
</dbReference>
<dbReference type="EMBL" id="AFHG01000028">
    <property type="protein sequence ID" value="EGK73559.1"/>
    <property type="molecule type" value="Genomic_DNA"/>
</dbReference>
<accession>F5R784</accession>
<dbReference type="eggNOG" id="COG1428">
    <property type="taxonomic scope" value="Bacteria"/>
</dbReference>
<keyword evidence="4" id="KW-0418">Kinase</keyword>
<feature type="binding site" evidence="2">
    <location>
        <begin position="12"/>
        <end position="20"/>
    </location>
    <ligand>
        <name>ATP</name>
        <dbReference type="ChEBI" id="CHEBI:30616"/>
    </ligand>
</feature>
<dbReference type="STRING" id="1000565.METUNv1_00189"/>
<dbReference type="CDD" id="cd01673">
    <property type="entry name" value="dNK"/>
    <property type="match status" value="1"/>
</dbReference>
<gene>
    <name evidence="4" type="ORF">METUNv1_00189</name>
</gene>
<protein>
    <submittedName>
        <fullName evidence="4">Deoxynucleoside kinase</fullName>
    </submittedName>
</protein>
<dbReference type="InterPro" id="IPR027417">
    <property type="entry name" value="P-loop_NTPase"/>
</dbReference>
<dbReference type="RefSeq" id="WP_008057916.1">
    <property type="nucleotide sequence ID" value="NZ_AFHG01000028.1"/>
</dbReference>
<evidence type="ECO:0000313" key="5">
    <source>
        <dbReference type="Proteomes" id="UP000005019"/>
    </source>
</evidence>
<feature type="domain" description="Deoxynucleoside kinase" evidence="3">
    <location>
        <begin position="8"/>
        <end position="196"/>
    </location>
</feature>
<keyword evidence="2" id="KW-0547">Nucleotide-binding</keyword>
<evidence type="ECO:0000256" key="1">
    <source>
        <dbReference type="PIRSR" id="PIRSR000705-1"/>
    </source>
</evidence>
<reference evidence="4 5" key="1">
    <citation type="journal article" date="2011" name="J. Bacteriol.">
        <title>Genome sequence of Methyloversatilis universalis FAM5T, a methylotrophic representative of the order Rhodocyclales.</title>
        <authorList>
            <person name="Kittichotirat W."/>
            <person name="Good N.M."/>
            <person name="Hall R."/>
            <person name="Bringel F."/>
            <person name="Lajus A."/>
            <person name="Medigue C."/>
            <person name="Smalley N.E."/>
            <person name="Beck D."/>
            <person name="Bumgarner R."/>
            <person name="Vuilleumier S."/>
            <person name="Kalyuzhnaya M.G."/>
        </authorList>
    </citation>
    <scope>NUCLEOTIDE SEQUENCE [LARGE SCALE GENOMIC DNA]</scope>
    <source>
        <strain evidence="5">ATCC BAA-1314 / JCM 13912 / FAM5</strain>
    </source>
</reference>
<keyword evidence="5" id="KW-1185">Reference proteome</keyword>
<keyword evidence="2" id="KW-0067">ATP-binding</keyword>
<dbReference type="Proteomes" id="UP000005019">
    <property type="component" value="Unassembled WGS sequence"/>
</dbReference>
<dbReference type="SUPFAM" id="SSF52540">
    <property type="entry name" value="P-loop containing nucleoside triphosphate hydrolases"/>
    <property type="match status" value="1"/>
</dbReference>
<dbReference type="InterPro" id="IPR002624">
    <property type="entry name" value="DCK/DGK"/>
</dbReference>
<dbReference type="Gene3D" id="3.40.50.300">
    <property type="entry name" value="P-loop containing nucleotide triphosphate hydrolases"/>
    <property type="match status" value="1"/>
</dbReference>